<feature type="compositionally biased region" description="Low complexity" evidence="10">
    <location>
        <begin position="93"/>
        <end position="108"/>
    </location>
</feature>
<evidence type="ECO:0000256" key="8">
    <source>
        <dbReference type="ARBA" id="ARBA00022833"/>
    </source>
</evidence>
<dbReference type="InterPro" id="IPR029071">
    <property type="entry name" value="Ubiquitin-like_domsf"/>
</dbReference>
<evidence type="ECO:0000256" key="5">
    <source>
        <dbReference type="ARBA" id="ARBA00022786"/>
    </source>
</evidence>
<feature type="region of interest" description="Disordered" evidence="10">
    <location>
        <begin position="84"/>
        <end position="140"/>
    </location>
</feature>
<evidence type="ECO:0000256" key="6">
    <source>
        <dbReference type="ARBA" id="ARBA00022801"/>
    </source>
</evidence>
<keyword evidence="3" id="KW-0479">Metal-binding</keyword>
<comment type="subcellular location">
    <subcellularLocation>
        <location evidence="9">Cytoplasm</location>
    </subcellularLocation>
</comment>
<comment type="caution">
    <text evidence="12">The sequence shown here is derived from an EMBL/GenBank/DDBJ whole genome shotgun (WGS) entry which is preliminary data.</text>
</comment>
<keyword evidence="2" id="KW-0645">Protease</keyword>
<dbReference type="SUPFAM" id="SSF54236">
    <property type="entry name" value="Ubiquitin-like"/>
    <property type="match status" value="1"/>
</dbReference>
<dbReference type="EC" id="3.4.19.12" evidence="9"/>
<keyword evidence="13" id="KW-1185">Reference proteome</keyword>
<dbReference type="Pfam" id="PF24560">
    <property type="entry name" value="zf-C2H2_OTU1_C"/>
    <property type="match status" value="1"/>
</dbReference>
<comment type="catalytic activity">
    <reaction evidence="1 9">
        <text>Thiol-dependent hydrolysis of ester, thioester, amide, peptide and isopeptide bonds formed by the C-terminal Gly of ubiquitin (a 76-residue protein attached to proteins as an intracellular targeting signal).</text>
        <dbReference type="EC" id="3.4.19.12"/>
    </reaction>
</comment>
<gene>
    <name evidence="12" type="ORF">BASA50_005689</name>
</gene>
<proteinExistence type="predicted"/>
<evidence type="ECO:0000256" key="9">
    <source>
        <dbReference type="RuleBase" id="RU367104"/>
    </source>
</evidence>
<evidence type="ECO:0000256" key="4">
    <source>
        <dbReference type="ARBA" id="ARBA00022771"/>
    </source>
</evidence>
<dbReference type="Proteomes" id="UP001648503">
    <property type="component" value="Unassembled WGS sequence"/>
</dbReference>
<keyword evidence="7 9" id="KW-0788">Thiol protease</keyword>
<evidence type="ECO:0000256" key="10">
    <source>
        <dbReference type="SAM" id="MobiDB-lite"/>
    </source>
</evidence>
<dbReference type="EMBL" id="JAFCIX010000294">
    <property type="protein sequence ID" value="KAH6595608.1"/>
    <property type="molecule type" value="Genomic_DNA"/>
</dbReference>
<dbReference type="InterPro" id="IPR038765">
    <property type="entry name" value="Papain-like_cys_pep_sf"/>
</dbReference>
<evidence type="ECO:0000259" key="11">
    <source>
        <dbReference type="PROSITE" id="PS50802"/>
    </source>
</evidence>
<dbReference type="InterPro" id="IPR048857">
    <property type="entry name" value="OTU1_Ubl"/>
</dbReference>
<keyword evidence="9" id="KW-0963">Cytoplasm</keyword>
<dbReference type="Gene3D" id="3.90.70.80">
    <property type="match status" value="1"/>
</dbReference>
<organism evidence="12 13">
    <name type="scientific">Batrachochytrium salamandrivorans</name>
    <dbReference type="NCBI Taxonomy" id="1357716"/>
    <lineage>
        <taxon>Eukaryota</taxon>
        <taxon>Fungi</taxon>
        <taxon>Fungi incertae sedis</taxon>
        <taxon>Chytridiomycota</taxon>
        <taxon>Chytridiomycota incertae sedis</taxon>
        <taxon>Chytridiomycetes</taxon>
        <taxon>Rhizophydiales</taxon>
        <taxon>Rhizophydiales incertae sedis</taxon>
        <taxon>Batrachochytrium</taxon>
    </lineage>
</organism>
<dbReference type="PROSITE" id="PS50802">
    <property type="entry name" value="OTU"/>
    <property type="match status" value="1"/>
</dbReference>
<dbReference type="Gene3D" id="3.10.20.90">
    <property type="entry name" value="Phosphatidylinositol 3-kinase Catalytic Subunit, Chain A, domain 1"/>
    <property type="match status" value="1"/>
</dbReference>
<reference evidence="12 13" key="1">
    <citation type="submission" date="2021-02" db="EMBL/GenBank/DDBJ databases">
        <title>Variation within the Batrachochytrium salamandrivorans European outbreak.</title>
        <authorList>
            <person name="Kelly M."/>
            <person name="Pasmans F."/>
            <person name="Shea T.P."/>
            <person name="Munoz J.F."/>
            <person name="Carranza S."/>
            <person name="Cuomo C.A."/>
            <person name="Martel A."/>
        </authorList>
    </citation>
    <scope>NUCLEOTIDE SEQUENCE [LARGE SCALE GENOMIC DNA]</scope>
    <source>
        <strain evidence="12 13">AMFP18/2</strain>
    </source>
</reference>
<evidence type="ECO:0000256" key="1">
    <source>
        <dbReference type="ARBA" id="ARBA00000707"/>
    </source>
</evidence>
<evidence type="ECO:0000256" key="2">
    <source>
        <dbReference type="ARBA" id="ARBA00022670"/>
    </source>
</evidence>
<feature type="domain" description="OTU" evidence="11">
    <location>
        <begin position="149"/>
        <end position="270"/>
    </location>
</feature>
<keyword evidence="6 9" id="KW-0378">Hydrolase</keyword>
<evidence type="ECO:0000313" key="12">
    <source>
        <dbReference type="EMBL" id="KAH6595608.1"/>
    </source>
</evidence>
<dbReference type="PANTHER" id="PTHR13312:SF0">
    <property type="entry name" value="UBIQUITIN THIOESTERASE OTU1"/>
    <property type="match status" value="1"/>
</dbReference>
<accession>A0ABQ8FBZ0</accession>
<keyword evidence="8" id="KW-0862">Zinc</keyword>
<protein>
    <recommendedName>
        <fullName evidence="9">Ubiquitin thioesterase OTU</fullName>
        <ecNumber evidence="9">3.4.19.12</ecNumber>
    </recommendedName>
</protein>
<comment type="function">
    <text evidence="9">Hydrolase that can remove conjugated ubiquitin from proteins and may therefore play an important regulatory role at the level of protein turnover by preventing degradation.</text>
</comment>
<dbReference type="Pfam" id="PF21403">
    <property type="entry name" value="OTU1_UBXL"/>
    <property type="match status" value="1"/>
</dbReference>
<evidence type="ECO:0000256" key="3">
    <source>
        <dbReference type="ARBA" id="ARBA00022723"/>
    </source>
</evidence>
<dbReference type="SUPFAM" id="SSF54001">
    <property type="entry name" value="Cysteine proteinases"/>
    <property type="match status" value="1"/>
</dbReference>
<evidence type="ECO:0000313" key="13">
    <source>
        <dbReference type="Proteomes" id="UP001648503"/>
    </source>
</evidence>
<dbReference type="PANTHER" id="PTHR13312">
    <property type="entry name" value="HIV-INDUCED PROTEIN-7-LIKE PROTEASE"/>
    <property type="match status" value="1"/>
</dbReference>
<sequence>MRLRCRLGNTVTAFGSDLTLTTSCLLDLKNAISVLTNIPINQLTVKAGFPPKTIMGSATDTLSACGIMDGDLLIVETNGMAACPSGPNPVSEASTCTATTSSTAQTTNPAPPTSVPSSTPQSNGPLGTASYRQPEPLSSTSVPLSGGLLVVREMKDDNSCLFRSIGYLLERNPDISLKLRKTIADKILLDPVNYNAAILGKDPVSYTNWIMQPNSWGGGIELALFSEYYQTEIYSIDVSTSRIDKFGDGLYDSRVFIIYSGIHFDAIVWTPSADAPYDFDQTLFTGPEAANAEHAALQLAAIWKKQRKYTDTANFTLKCGICSVGLVGEKDARMHASTTGHVSFSEY</sequence>
<dbReference type="InterPro" id="IPR003323">
    <property type="entry name" value="OTU_dom"/>
</dbReference>
<dbReference type="InterPro" id="IPR057766">
    <property type="entry name" value="Znf-C2H2_OTU1-like_C"/>
</dbReference>
<keyword evidence="4" id="KW-0863">Zinc-finger</keyword>
<name>A0ABQ8FBZ0_9FUNG</name>
<dbReference type="CDD" id="cd22745">
    <property type="entry name" value="OTU_OTU1"/>
    <property type="match status" value="1"/>
</dbReference>
<evidence type="ECO:0000256" key="7">
    <source>
        <dbReference type="ARBA" id="ARBA00022807"/>
    </source>
</evidence>
<keyword evidence="5 9" id="KW-0833">Ubl conjugation pathway</keyword>